<evidence type="ECO:0000256" key="5">
    <source>
        <dbReference type="ARBA" id="ARBA00022801"/>
    </source>
</evidence>
<dbReference type="CDD" id="cd00118">
    <property type="entry name" value="LysM"/>
    <property type="match status" value="1"/>
</dbReference>
<accession>A0A2V1CZB6</accession>
<sequence length="784" mass="85569">MKRFISIVVAFGAHLARCAVEFNGPSPINHPRITYAQQPDCPVTCFDYANVNSWTSYTSVKRLQRCEEPMLIQLSLASPLDDPRATLLIRSCTLGKQQSEAEMSLKSAKNPKKDEGLFDPGLETAPACLASGAEVTRDANVFLEDKKRANSTEVDEILEGMQKFFEVKDNCDESAVFSYYKNTVASVYVGSDYGKTTASSIISALKSSSGGIAQICGRGRSGTLGVFIDGSGNLAAAQRAAATWNIGKCVETEGRSNGKDMQKVKTWEIANQDDTANSSTSSTPSRPSLRSKQDAPQAKADGPCATHVIVSGDTCWNLAQKYGITTDKIDEFNKGKTWAWNGCNSIDAGQNMCVSEGTPPMPAEDPQAVCGPQKPGTIAPSDPSTSIADLNPCPLNACCSVHGRCGTFPDFCEIHAPPDGGPGTKLPGFKSTCISNCGSEIKKNGEPPSAFQRIGYYQSWNLDRPCITRKAKDANTDGSYTHIHWAFLEIDRTTLKPVVVDKHQQWTDFKNLKNVKRIVSFGGYSYSNDPTTKDIIRNALTSSGRQTFANNIAQFLNDEGLDGVDIDWEYPESIDEGGQYSNFLQFLKKQVGTKSVSIAAPASYYYLKAFPIEAIARPIDYIVFMTYDLHGQWDYGKPDNFDSCPSGKCIRSHVNITETRWSLSTITKANVPNSKIFVGESSYGRSFHMATPECWGPLCEFTDAAAKPGRCTNEGGYMSLGEINEIIAENPRAQSFYDTDSGSDVVLYDGDYAAYMSNATKVARRSDWKGLNFAGSIDWAVDLQ</sequence>
<feature type="chain" id="PRO_5016123393" description="chitinase" evidence="13">
    <location>
        <begin position="19"/>
        <end position="784"/>
    </location>
</feature>
<evidence type="ECO:0000256" key="1">
    <source>
        <dbReference type="ARBA" id="ARBA00000822"/>
    </source>
</evidence>
<name>A0A2V1CZB6_9PLEO</name>
<protein>
    <recommendedName>
        <fullName evidence="3">chitinase</fullName>
        <ecNumber evidence="3">3.2.1.14</ecNumber>
    </recommendedName>
</protein>
<dbReference type="STRING" id="97972.A0A2V1CZB6"/>
<feature type="domain" description="LysM" evidence="14">
    <location>
        <begin position="305"/>
        <end position="354"/>
    </location>
</feature>
<dbReference type="SUPFAM" id="SSF54556">
    <property type="entry name" value="Chitinase insertion domain"/>
    <property type="match status" value="1"/>
</dbReference>
<dbReference type="PANTHER" id="PTHR47700">
    <property type="entry name" value="V CHITINASE, PUTATIVE (AFU_ORTHOLOGUE AFUA_6G13720)-RELATED"/>
    <property type="match status" value="1"/>
</dbReference>
<keyword evidence="4" id="KW-0147">Chitin-binding</keyword>
<organism evidence="16 17">
    <name type="scientific">Periconia macrospinosa</name>
    <dbReference type="NCBI Taxonomy" id="97972"/>
    <lineage>
        <taxon>Eukaryota</taxon>
        <taxon>Fungi</taxon>
        <taxon>Dikarya</taxon>
        <taxon>Ascomycota</taxon>
        <taxon>Pezizomycotina</taxon>
        <taxon>Dothideomycetes</taxon>
        <taxon>Pleosporomycetidae</taxon>
        <taxon>Pleosporales</taxon>
        <taxon>Massarineae</taxon>
        <taxon>Periconiaceae</taxon>
        <taxon>Periconia</taxon>
    </lineage>
</organism>
<feature type="compositionally biased region" description="Low complexity" evidence="12">
    <location>
        <begin position="278"/>
        <end position="290"/>
    </location>
</feature>
<dbReference type="InterPro" id="IPR018392">
    <property type="entry name" value="LysM"/>
</dbReference>
<comment type="similarity">
    <text evidence="2">Belongs to the glycosyl hydrolase 18 family. Chitinase class V subfamily.</text>
</comment>
<dbReference type="EMBL" id="KZ805967">
    <property type="protein sequence ID" value="PVH91088.1"/>
    <property type="molecule type" value="Genomic_DNA"/>
</dbReference>
<evidence type="ECO:0000313" key="17">
    <source>
        <dbReference type="Proteomes" id="UP000244855"/>
    </source>
</evidence>
<dbReference type="EC" id="3.2.1.14" evidence="3"/>
<gene>
    <name evidence="16" type="ORF">DM02DRAFT_678249</name>
</gene>
<proteinExistence type="inferred from homology"/>
<dbReference type="PROSITE" id="PS51782">
    <property type="entry name" value="LYSM"/>
    <property type="match status" value="1"/>
</dbReference>
<dbReference type="SUPFAM" id="SSF54106">
    <property type="entry name" value="LysM domain"/>
    <property type="match status" value="1"/>
</dbReference>
<dbReference type="Gene3D" id="3.10.350.10">
    <property type="entry name" value="LysM domain"/>
    <property type="match status" value="1"/>
</dbReference>
<dbReference type="Pfam" id="PF01476">
    <property type="entry name" value="LysM"/>
    <property type="match status" value="1"/>
</dbReference>
<keyword evidence="10" id="KW-0624">Polysaccharide degradation</keyword>
<evidence type="ECO:0000313" key="16">
    <source>
        <dbReference type="EMBL" id="PVH91088.1"/>
    </source>
</evidence>
<dbReference type="Gene3D" id="3.20.20.80">
    <property type="entry name" value="Glycosidases"/>
    <property type="match status" value="1"/>
</dbReference>
<dbReference type="Gene3D" id="3.10.50.10">
    <property type="match status" value="1"/>
</dbReference>
<evidence type="ECO:0000256" key="3">
    <source>
        <dbReference type="ARBA" id="ARBA00012729"/>
    </source>
</evidence>
<dbReference type="GO" id="GO:0008843">
    <property type="term" value="F:endochitinase activity"/>
    <property type="evidence" value="ECO:0007669"/>
    <property type="project" value="UniProtKB-EC"/>
</dbReference>
<evidence type="ECO:0000256" key="8">
    <source>
        <dbReference type="ARBA" id="ARBA00023277"/>
    </source>
</evidence>
<dbReference type="AlphaFoldDB" id="A0A2V1CZB6"/>
<dbReference type="InterPro" id="IPR011583">
    <property type="entry name" value="Chitinase_II/V-like_cat"/>
</dbReference>
<dbReference type="Proteomes" id="UP000244855">
    <property type="component" value="Unassembled WGS sequence"/>
</dbReference>
<keyword evidence="7" id="KW-0843">Virulence</keyword>
<evidence type="ECO:0000256" key="13">
    <source>
        <dbReference type="SAM" id="SignalP"/>
    </source>
</evidence>
<dbReference type="InterPro" id="IPR001579">
    <property type="entry name" value="Glyco_hydro_18_chit_AS"/>
</dbReference>
<evidence type="ECO:0000256" key="4">
    <source>
        <dbReference type="ARBA" id="ARBA00022669"/>
    </source>
</evidence>
<dbReference type="InterPro" id="IPR029070">
    <property type="entry name" value="Chitinase_insertion_sf"/>
</dbReference>
<evidence type="ECO:0000259" key="15">
    <source>
        <dbReference type="PROSITE" id="PS51910"/>
    </source>
</evidence>
<dbReference type="Gene3D" id="3.30.60.10">
    <property type="entry name" value="Endochitinase-like"/>
    <property type="match status" value="1"/>
</dbReference>
<evidence type="ECO:0000256" key="12">
    <source>
        <dbReference type="SAM" id="MobiDB-lite"/>
    </source>
</evidence>
<keyword evidence="9 11" id="KW-0326">Glycosidase</keyword>
<dbReference type="CDD" id="cd00035">
    <property type="entry name" value="ChtBD1"/>
    <property type="match status" value="1"/>
</dbReference>
<keyword evidence="5 11" id="KW-0378">Hydrolase</keyword>
<dbReference type="GO" id="GO:0006032">
    <property type="term" value="P:chitin catabolic process"/>
    <property type="evidence" value="ECO:0007669"/>
    <property type="project" value="UniProtKB-KW"/>
</dbReference>
<dbReference type="InterPro" id="IPR017853">
    <property type="entry name" value="GH"/>
</dbReference>
<evidence type="ECO:0000256" key="2">
    <source>
        <dbReference type="ARBA" id="ARBA00008682"/>
    </source>
</evidence>
<evidence type="ECO:0000256" key="6">
    <source>
        <dbReference type="ARBA" id="ARBA00023024"/>
    </source>
</evidence>
<evidence type="ECO:0000256" key="10">
    <source>
        <dbReference type="ARBA" id="ARBA00023326"/>
    </source>
</evidence>
<keyword evidence="8" id="KW-0119">Carbohydrate metabolism</keyword>
<dbReference type="InterPro" id="IPR036779">
    <property type="entry name" value="LysM_dom_sf"/>
</dbReference>
<dbReference type="Pfam" id="PF00704">
    <property type="entry name" value="Glyco_hydro_18"/>
    <property type="match status" value="1"/>
</dbReference>
<evidence type="ECO:0000256" key="9">
    <source>
        <dbReference type="ARBA" id="ARBA00023295"/>
    </source>
</evidence>
<dbReference type="SUPFAM" id="SSF57016">
    <property type="entry name" value="Plant lectins/antimicrobial peptides"/>
    <property type="match status" value="1"/>
</dbReference>
<dbReference type="SMART" id="SM00257">
    <property type="entry name" value="LysM"/>
    <property type="match status" value="1"/>
</dbReference>
<dbReference type="InterPro" id="IPR036861">
    <property type="entry name" value="Endochitinase-like_sf"/>
</dbReference>
<dbReference type="InterPro" id="IPR001223">
    <property type="entry name" value="Glyco_hydro18_cat"/>
</dbReference>
<dbReference type="PROSITE" id="PS00026">
    <property type="entry name" value="CHIT_BIND_I_1"/>
    <property type="match status" value="1"/>
</dbReference>
<dbReference type="InterPro" id="IPR018371">
    <property type="entry name" value="Chitin-binding_1_CS"/>
</dbReference>
<keyword evidence="17" id="KW-1185">Reference proteome</keyword>
<evidence type="ECO:0000256" key="7">
    <source>
        <dbReference type="ARBA" id="ARBA00023026"/>
    </source>
</evidence>
<reference evidence="16 17" key="1">
    <citation type="journal article" date="2018" name="Sci. Rep.">
        <title>Comparative genomics provides insights into the lifestyle and reveals functional heterogeneity of dark septate endophytic fungi.</title>
        <authorList>
            <person name="Knapp D.G."/>
            <person name="Nemeth J.B."/>
            <person name="Barry K."/>
            <person name="Hainaut M."/>
            <person name="Henrissat B."/>
            <person name="Johnson J."/>
            <person name="Kuo A."/>
            <person name="Lim J.H.P."/>
            <person name="Lipzen A."/>
            <person name="Nolan M."/>
            <person name="Ohm R.A."/>
            <person name="Tamas L."/>
            <person name="Grigoriev I.V."/>
            <person name="Spatafora J.W."/>
            <person name="Nagy L.G."/>
            <person name="Kovacs G.M."/>
        </authorList>
    </citation>
    <scope>NUCLEOTIDE SEQUENCE [LARGE SCALE GENOMIC DNA]</scope>
    <source>
        <strain evidence="16 17">DSE2036</strain>
    </source>
</reference>
<dbReference type="SUPFAM" id="SSF51445">
    <property type="entry name" value="(Trans)glycosidases"/>
    <property type="match status" value="1"/>
</dbReference>
<feature type="signal peptide" evidence="13">
    <location>
        <begin position="1"/>
        <end position="18"/>
    </location>
</feature>
<dbReference type="PROSITE" id="PS01095">
    <property type="entry name" value="GH18_1"/>
    <property type="match status" value="1"/>
</dbReference>
<dbReference type="GO" id="GO:0008061">
    <property type="term" value="F:chitin binding"/>
    <property type="evidence" value="ECO:0007669"/>
    <property type="project" value="UniProtKB-KW"/>
</dbReference>
<dbReference type="OrthoDB" id="73875at2759"/>
<comment type="catalytic activity">
    <reaction evidence="1">
        <text>Random endo-hydrolysis of N-acetyl-beta-D-glucosaminide (1-&gt;4)-beta-linkages in chitin and chitodextrins.</text>
        <dbReference type="EC" id="3.2.1.14"/>
    </reaction>
</comment>
<dbReference type="GO" id="GO:0000272">
    <property type="term" value="P:polysaccharide catabolic process"/>
    <property type="evidence" value="ECO:0007669"/>
    <property type="project" value="UniProtKB-KW"/>
</dbReference>
<keyword evidence="13" id="KW-0732">Signal</keyword>
<evidence type="ECO:0000256" key="11">
    <source>
        <dbReference type="RuleBase" id="RU000489"/>
    </source>
</evidence>
<dbReference type="SMART" id="SM00636">
    <property type="entry name" value="Glyco_18"/>
    <property type="match status" value="1"/>
</dbReference>
<feature type="region of interest" description="Disordered" evidence="12">
    <location>
        <begin position="269"/>
        <end position="302"/>
    </location>
</feature>
<dbReference type="PROSITE" id="PS51910">
    <property type="entry name" value="GH18_2"/>
    <property type="match status" value="1"/>
</dbReference>
<evidence type="ECO:0000259" key="14">
    <source>
        <dbReference type="PROSITE" id="PS51782"/>
    </source>
</evidence>
<keyword evidence="6" id="KW-0146">Chitin degradation</keyword>
<dbReference type="InterPro" id="IPR053214">
    <property type="entry name" value="LysM12-like"/>
</dbReference>
<dbReference type="PANTHER" id="PTHR47700:SF2">
    <property type="entry name" value="CHITINASE"/>
    <property type="match status" value="1"/>
</dbReference>
<feature type="domain" description="GH18" evidence="15">
    <location>
        <begin position="451"/>
        <end position="784"/>
    </location>
</feature>